<protein>
    <submittedName>
        <fullName evidence="1">Uncharacterized protein</fullName>
    </submittedName>
</protein>
<dbReference type="Proteomes" id="UP001596380">
    <property type="component" value="Unassembled WGS sequence"/>
</dbReference>
<organism evidence="1 2">
    <name type="scientific">Actinomadura yumaensis</name>
    <dbReference type="NCBI Taxonomy" id="111807"/>
    <lineage>
        <taxon>Bacteria</taxon>
        <taxon>Bacillati</taxon>
        <taxon>Actinomycetota</taxon>
        <taxon>Actinomycetes</taxon>
        <taxon>Streptosporangiales</taxon>
        <taxon>Thermomonosporaceae</taxon>
        <taxon>Actinomadura</taxon>
    </lineage>
</organism>
<reference evidence="2" key="1">
    <citation type="journal article" date="2019" name="Int. J. Syst. Evol. Microbiol.">
        <title>The Global Catalogue of Microorganisms (GCM) 10K type strain sequencing project: providing services to taxonomists for standard genome sequencing and annotation.</title>
        <authorList>
            <consortium name="The Broad Institute Genomics Platform"/>
            <consortium name="The Broad Institute Genome Sequencing Center for Infectious Disease"/>
            <person name="Wu L."/>
            <person name="Ma J."/>
        </authorList>
    </citation>
    <scope>NUCLEOTIDE SEQUENCE [LARGE SCALE GENOMIC DNA]</scope>
    <source>
        <strain evidence="2">JCM 3369</strain>
    </source>
</reference>
<evidence type="ECO:0000313" key="1">
    <source>
        <dbReference type="EMBL" id="MFC6881422.1"/>
    </source>
</evidence>
<comment type="caution">
    <text evidence="1">The sequence shown here is derived from an EMBL/GenBank/DDBJ whole genome shotgun (WGS) entry which is preliminary data.</text>
</comment>
<keyword evidence="2" id="KW-1185">Reference proteome</keyword>
<evidence type="ECO:0000313" key="2">
    <source>
        <dbReference type="Proteomes" id="UP001596380"/>
    </source>
</evidence>
<sequence>MSNEITLPHPDEVWAEAAALAVLPALIPAMDMGFEPADGGLRGMDVGNGWWGVSWVEGGRAVVYGYDSDHSQTRSQALPIDLLAGGPEWLPWEWLDRTIRDAEILAFVYWWDGESWARTPYPEGMRDGAGCGSGGADERYWELAEEYRDAVTAYDALVSACRARTVDRAVIEALIGPLDPEILAEEFDLDDTDGIFDVDGALAVAEELGVAPGSVRPEIPAGNGEPAGRRVVVIEPAQARSIIGAAMSAAREAERPVPAAGDALDGVVGWMRANGHEEIRAAFIGHPRHPFAFRHPDGEGWLDEDFCKLLNAWREEEGDERSGRWLHVRVQAPLHEVSVERAYDHRPSFWQGFYVHEPLDALREEMARRDPSWRPGWATMLDIDYYRDGAPPELCWHP</sequence>
<gene>
    <name evidence="1" type="ORF">ACFQKB_16755</name>
</gene>
<accession>A0ABW2CIN4</accession>
<name>A0ABW2CIN4_9ACTN</name>
<proteinExistence type="predicted"/>
<dbReference type="RefSeq" id="WP_378043118.1">
    <property type="nucleotide sequence ID" value="NZ_JBHSXE010000001.1"/>
</dbReference>
<dbReference type="EMBL" id="JBHSXS010000008">
    <property type="protein sequence ID" value="MFC6881422.1"/>
    <property type="molecule type" value="Genomic_DNA"/>
</dbReference>